<organism evidence="1 2">
    <name type="scientific">Forsythia ovata</name>
    <dbReference type="NCBI Taxonomy" id="205694"/>
    <lineage>
        <taxon>Eukaryota</taxon>
        <taxon>Viridiplantae</taxon>
        <taxon>Streptophyta</taxon>
        <taxon>Embryophyta</taxon>
        <taxon>Tracheophyta</taxon>
        <taxon>Spermatophyta</taxon>
        <taxon>Magnoliopsida</taxon>
        <taxon>eudicotyledons</taxon>
        <taxon>Gunneridae</taxon>
        <taxon>Pentapetalae</taxon>
        <taxon>asterids</taxon>
        <taxon>lamiids</taxon>
        <taxon>Lamiales</taxon>
        <taxon>Oleaceae</taxon>
        <taxon>Forsythieae</taxon>
        <taxon>Forsythia</taxon>
    </lineage>
</organism>
<gene>
    <name evidence="1" type="ORF">Fot_42479</name>
</gene>
<name>A0ABD1RMT6_9LAMI</name>
<accession>A0ABD1RMT6</accession>
<evidence type="ECO:0000313" key="1">
    <source>
        <dbReference type="EMBL" id="KAL2489187.1"/>
    </source>
</evidence>
<comment type="caution">
    <text evidence="1">The sequence shown here is derived from an EMBL/GenBank/DDBJ whole genome shotgun (WGS) entry which is preliminary data.</text>
</comment>
<proteinExistence type="predicted"/>
<protein>
    <submittedName>
        <fullName evidence="1">Uncharacterized protein</fullName>
    </submittedName>
</protein>
<sequence length="109" mass="11995">MAMGDSFESLILKNSISSLTMLICEAIQFTLFHTTGRTRHFKYYLKRANKENLAPRAHLPVAKGMADRAQRGGVQGSNPEILDLCPVASGSYQMVNSLGLSINSPPWLL</sequence>
<reference evidence="2" key="1">
    <citation type="submission" date="2024-07" db="EMBL/GenBank/DDBJ databases">
        <title>Two chromosome-level genome assemblies of Korean endemic species Abeliophyllum distichum and Forsythia ovata (Oleaceae).</title>
        <authorList>
            <person name="Jang H."/>
        </authorList>
    </citation>
    <scope>NUCLEOTIDE SEQUENCE [LARGE SCALE GENOMIC DNA]</scope>
</reference>
<dbReference type="Proteomes" id="UP001604277">
    <property type="component" value="Unassembled WGS sequence"/>
</dbReference>
<evidence type="ECO:0000313" key="2">
    <source>
        <dbReference type="Proteomes" id="UP001604277"/>
    </source>
</evidence>
<dbReference type="EMBL" id="JBFOLJ010000012">
    <property type="protein sequence ID" value="KAL2489187.1"/>
    <property type="molecule type" value="Genomic_DNA"/>
</dbReference>
<dbReference type="AlphaFoldDB" id="A0ABD1RMT6"/>
<keyword evidence="2" id="KW-1185">Reference proteome</keyword>